<evidence type="ECO:0000313" key="3">
    <source>
        <dbReference type="EMBL" id="KAA1089324.1"/>
    </source>
</evidence>
<keyword evidence="2" id="KW-0732">Signal</keyword>
<dbReference type="AlphaFoldDB" id="A0A5B0NLD9"/>
<dbReference type="OrthoDB" id="2495444at2759"/>
<proteinExistence type="predicted"/>
<evidence type="ECO:0000256" key="1">
    <source>
        <dbReference type="SAM" id="MobiDB-lite"/>
    </source>
</evidence>
<name>A0A5B0NLD9_PUCGR</name>
<keyword evidence="4" id="KW-1185">Reference proteome</keyword>
<reference evidence="3 4" key="1">
    <citation type="submission" date="2019-05" db="EMBL/GenBank/DDBJ databases">
        <title>Emergence of the Ug99 lineage of the wheat stem rust pathogen through somatic hybridization.</title>
        <authorList>
            <person name="Li F."/>
            <person name="Upadhyaya N.M."/>
            <person name="Sperschneider J."/>
            <person name="Matny O."/>
            <person name="Nguyen-Phuc H."/>
            <person name="Mago R."/>
            <person name="Raley C."/>
            <person name="Miller M.E."/>
            <person name="Silverstein K.A.T."/>
            <person name="Henningsen E."/>
            <person name="Hirsch C.D."/>
            <person name="Visser B."/>
            <person name="Pretorius Z.A."/>
            <person name="Steffenson B.J."/>
            <person name="Schwessinger B."/>
            <person name="Dodds P.N."/>
            <person name="Figueroa M."/>
        </authorList>
    </citation>
    <scope>NUCLEOTIDE SEQUENCE [LARGE SCALE GENOMIC DNA]</scope>
    <source>
        <strain evidence="3">21-0</strain>
    </source>
</reference>
<dbReference type="Proteomes" id="UP000324748">
    <property type="component" value="Unassembled WGS sequence"/>
</dbReference>
<organism evidence="3 4">
    <name type="scientific">Puccinia graminis f. sp. tritici</name>
    <dbReference type="NCBI Taxonomy" id="56615"/>
    <lineage>
        <taxon>Eukaryota</taxon>
        <taxon>Fungi</taxon>
        <taxon>Dikarya</taxon>
        <taxon>Basidiomycota</taxon>
        <taxon>Pucciniomycotina</taxon>
        <taxon>Pucciniomycetes</taxon>
        <taxon>Pucciniales</taxon>
        <taxon>Pucciniaceae</taxon>
        <taxon>Puccinia</taxon>
    </lineage>
</organism>
<evidence type="ECO:0000256" key="2">
    <source>
        <dbReference type="SAM" id="SignalP"/>
    </source>
</evidence>
<gene>
    <name evidence="3" type="ORF">PGT21_014000</name>
</gene>
<accession>A0A5B0NLD9</accession>
<dbReference type="EMBL" id="VSWC01000093">
    <property type="protein sequence ID" value="KAA1089324.1"/>
    <property type="molecule type" value="Genomic_DNA"/>
</dbReference>
<evidence type="ECO:0000313" key="4">
    <source>
        <dbReference type="Proteomes" id="UP000324748"/>
    </source>
</evidence>
<feature type="chain" id="PRO_5022886294" evidence="2">
    <location>
        <begin position="26"/>
        <end position="716"/>
    </location>
</feature>
<comment type="caution">
    <text evidence="3">The sequence shown here is derived from an EMBL/GenBank/DDBJ whole genome shotgun (WGS) entry which is preliminary data.</text>
</comment>
<feature type="region of interest" description="Disordered" evidence="1">
    <location>
        <begin position="80"/>
        <end position="117"/>
    </location>
</feature>
<sequence length="716" mass="82141">MGRLDLLCLLWWFYGIAVMPQLTQAAFHPLTSPRVRVSGVSSGSGSQNYYRPISENEGKSWRVGADHDCRLPENSEAILEMPSRKSTQKLSKEGCHPGQPWGSTSQSWKGGSGGEPKRARLEVGNWATNQELMESFWQSTEDQAGRGDHCGFRNTGPGLTLIGPSLTELDWDLIWNELETLEPIIPSTLEANLPEKEPDSQQEHLGHSLETPTSKQLLQEAQMDYQFNAMLKRHQPKGIPSPLSGIEPPIIRLEATLDQRKEPEYARLAEQYVQKFQPQIRGLGKYQFNQDFWMGPARKGVSFPEGGLIIGPLDPKETMAMAIPLNSSGNLFEIDDLNMMLKELHKWIIHTHGLLCERFKTVASAQPDLENLEFWLLREVFVPKKGLPVIGRFSTEKLVDRNFGAVQEWIVKYLVEKESAVTTSFAILAIWFKNTCTKQWKRYFRSDDYFWAHAVTLLPGDEPDLIPHVKAEPVKEDINSIIVNNESENSFNKCENNGWKLFIDGDPEKVKIGNFQLLDMTLNPPHIPNPKRRMAMMSWMSGPHKWKIDQGLSCYAQSILDRYAEVSANELGGIQRWHKVFPSERVVIARFRNGALCVRHLLQEQDQDVLEHQWFRRKLKKLLGYLDISSLAILTTFSSLYLLKVFHGESPFKYLEAALTLLGYWLKNENQYFWDEHIKSDQFYSQFIISALPKKFTNLLNDPPRQRQLWSRVQTS</sequence>
<protein>
    <submittedName>
        <fullName evidence="3">Uncharacterized protein</fullName>
    </submittedName>
</protein>
<feature type="signal peptide" evidence="2">
    <location>
        <begin position="1"/>
        <end position="25"/>
    </location>
</feature>